<dbReference type="HOGENOM" id="CLU_2263860_0_0_1"/>
<proteinExistence type="predicted"/>
<dbReference type="AlphaFoldDB" id="W9Q9G5"/>
<evidence type="ECO:0000313" key="1">
    <source>
        <dbReference type="EMBL" id="EXA48380.1"/>
    </source>
</evidence>
<name>W9Q9G5_FUSOX</name>
<dbReference type="EMBL" id="JH650970">
    <property type="protein sequence ID" value="EXA48380.1"/>
    <property type="molecule type" value="Genomic_DNA"/>
</dbReference>
<dbReference type="Proteomes" id="UP000030751">
    <property type="component" value="Unassembled WGS sequence"/>
</dbReference>
<accession>W9Q9G5</accession>
<reference evidence="1" key="1">
    <citation type="submission" date="2011-10" db="EMBL/GenBank/DDBJ databases">
        <title>The Genome Sequence of Fusarium oxysporum HDV247.</title>
        <authorList>
            <consortium name="The Broad Institute Genome Sequencing Platform"/>
            <person name="Ma L.-J."/>
            <person name="Gale L.R."/>
            <person name="Schwartz D.C."/>
            <person name="Zhou S."/>
            <person name="Corby-Kistler H."/>
            <person name="Young S.K."/>
            <person name="Zeng Q."/>
            <person name="Gargeya S."/>
            <person name="Fitzgerald M."/>
            <person name="Haas B."/>
            <person name="Abouelleil A."/>
            <person name="Alvarado L."/>
            <person name="Arachchi H.M."/>
            <person name="Berlin A."/>
            <person name="Brown A."/>
            <person name="Chapman S.B."/>
            <person name="Chen Z."/>
            <person name="Dunbar C."/>
            <person name="Freedman E."/>
            <person name="Gearin G."/>
            <person name="Goldberg J."/>
            <person name="Griggs A."/>
            <person name="Gujja S."/>
            <person name="Heiman D."/>
            <person name="Howarth C."/>
            <person name="Larson L."/>
            <person name="Lui A."/>
            <person name="MacDonald P.J.P."/>
            <person name="Montmayeur A."/>
            <person name="Murphy C."/>
            <person name="Neiman D."/>
            <person name="Pearson M."/>
            <person name="Priest M."/>
            <person name="Roberts A."/>
            <person name="Saif S."/>
            <person name="Shea T."/>
            <person name="Shenoy N."/>
            <person name="Sisk P."/>
            <person name="Stolte C."/>
            <person name="Sykes S."/>
            <person name="Wortman J."/>
            <person name="Nusbaum C."/>
            <person name="Birren B."/>
        </authorList>
    </citation>
    <scope>NUCLEOTIDE SEQUENCE [LARGE SCALE GENOMIC DNA]</scope>
    <source>
        <strain evidence="1">HDV247</strain>
    </source>
</reference>
<organism evidence="1">
    <name type="scientific">Fusarium oxysporum f. sp. pisi HDV247</name>
    <dbReference type="NCBI Taxonomy" id="1080344"/>
    <lineage>
        <taxon>Eukaryota</taxon>
        <taxon>Fungi</taxon>
        <taxon>Dikarya</taxon>
        <taxon>Ascomycota</taxon>
        <taxon>Pezizomycotina</taxon>
        <taxon>Sordariomycetes</taxon>
        <taxon>Hypocreomycetidae</taxon>
        <taxon>Hypocreales</taxon>
        <taxon>Nectriaceae</taxon>
        <taxon>Fusarium</taxon>
        <taxon>Fusarium oxysporum species complex</taxon>
    </lineage>
</organism>
<sequence>MDTITSFISMFVTQRQQSKPLPSPDINRYQARWAVSLKVLCIIYRSGLIPALIAIGSSSLLPIMPWSPALDFCFFGVEPVEVLALNRSKLSTNSDRDMSKTLE</sequence>
<reference evidence="1" key="2">
    <citation type="submission" date="2012-05" db="EMBL/GenBank/DDBJ databases">
        <title>Annotation of the Genome Sequence of Fusarium oxysporum HDV247.</title>
        <authorList>
            <consortium name="The Broad Institute Genomics Platform"/>
            <person name="Ma L.-J."/>
            <person name="Corby-Kistler H."/>
            <person name="Broz K."/>
            <person name="Gale L.R."/>
            <person name="Jonkers W."/>
            <person name="O'Donnell K."/>
            <person name="Ploetz R."/>
            <person name="Steinberg C."/>
            <person name="Schwartz D.C."/>
            <person name="VanEtten H."/>
            <person name="Zhou S."/>
            <person name="Young S.K."/>
            <person name="Zeng Q."/>
            <person name="Gargeya S."/>
            <person name="Fitzgerald M."/>
            <person name="Abouelleil A."/>
            <person name="Alvarado L."/>
            <person name="Chapman S.B."/>
            <person name="Gainer-Dewar J."/>
            <person name="Goldberg J."/>
            <person name="Griggs A."/>
            <person name="Gujja S."/>
            <person name="Hansen M."/>
            <person name="Howarth C."/>
            <person name="Imamovic A."/>
            <person name="Ireland A."/>
            <person name="Larimer J."/>
            <person name="McCowan C."/>
            <person name="Murphy C."/>
            <person name="Pearson M."/>
            <person name="Poon T.W."/>
            <person name="Priest M."/>
            <person name="Roberts A."/>
            <person name="Saif S."/>
            <person name="Shea T."/>
            <person name="Sykes S."/>
            <person name="Wortman J."/>
            <person name="Nusbaum C."/>
            <person name="Birren B."/>
        </authorList>
    </citation>
    <scope>NUCLEOTIDE SEQUENCE</scope>
    <source>
        <strain evidence="1">HDV247</strain>
    </source>
</reference>
<protein>
    <submittedName>
        <fullName evidence="1">Uncharacterized protein</fullName>
    </submittedName>
</protein>
<gene>
    <name evidence="1" type="ORF">FOVG_05154</name>
</gene>